<name>A0A0R2MYM6_9LACO</name>
<feature type="domain" description="ABC transporter" evidence="9">
    <location>
        <begin position="5"/>
        <end position="216"/>
    </location>
</feature>
<keyword evidence="11" id="KW-1185">Reference proteome</keyword>
<dbReference type="GO" id="GO:0016887">
    <property type="term" value="F:ATP hydrolysis activity"/>
    <property type="evidence" value="ECO:0007669"/>
    <property type="project" value="InterPro"/>
</dbReference>
<evidence type="ECO:0000256" key="8">
    <source>
        <dbReference type="ARBA" id="ARBA00023136"/>
    </source>
</evidence>
<dbReference type="PROSITE" id="PS00211">
    <property type="entry name" value="ABC_TRANSPORTER_1"/>
    <property type="match status" value="1"/>
</dbReference>
<dbReference type="InterPro" id="IPR003593">
    <property type="entry name" value="AAA+_ATPase"/>
</dbReference>
<proteinExistence type="predicted"/>
<keyword evidence="2" id="KW-1003">Cell membrane</keyword>
<keyword evidence="7" id="KW-1278">Translocase</keyword>
<dbReference type="Pfam" id="PF00005">
    <property type="entry name" value="ABC_tran"/>
    <property type="match status" value="1"/>
</dbReference>
<dbReference type="PROSITE" id="PS50893">
    <property type="entry name" value="ABC_TRANSPORTER_2"/>
    <property type="match status" value="1"/>
</dbReference>
<dbReference type="InterPro" id="IPR003439">
    <property type="entry name" value="ABC_transporter-like_ATP-bd"/>
</dbReference>
<dbReference type="PATRIC" id="fig|1293598.4.peg.448"/>
<dbReference type="GO" id="GO:0005524">
    <property type="term" value="F:ATP binding"/>
    <property type="evidence" value="ECO:0007669"/>
    <property type="project" value="UniProtKB-KW"/>
</dbReference>
<dbReference type="SUPFAM" id="SSF52540">
    <property type="entry name" value="P-loop containing nucleoside triphosphate hydrolases"/>
    <property type="match status" value="1"/>
</dbReference>
<evidence type="ECO:0000313" key="10">
    <source>
        <dbReference type="EMBL" id="KRO17296.1"/>
    </source>
</evidence>
<dbReference type="EMBL" id="JQCE01000020">
    <property type="protein sequence ID" value="KRO17296.1"/>
    <property type="molecule type" value="Genomic_DNA"/>
</dbReference>
<dbReference type="AlphaFoldDB" id="A0A0R2MYM6"/>
<evidence type="ECO:0000256" key="2">
    <source>
        <dbReference type="ARBA" id="ARBA00022475"/>
    </source>
</evidence>
<keyword evidence="8" id="KW-0472">Membrane</keyword>
<organism evidence="10 11">
    <name type="scientific">Lacticaseibacillus saniviri JCM 17471 = DSM 24301</name>
    <dbReference type="NCBI Taxonomy" id="1293598"/>
    <lineage>
        <taxon>Bacteria</taxon>
        <taxon>Bacillati</taxon>
        <taxon>Bacillota</taxon>
        <taxon>Bacilli</taxon>
        <taxon>Lactobacillales</taxon>
        <taxon>Lactobacillaceae</taxon>
        <taxon>Lacticaseibacillus</taxon>
    </lineage>
</organism>
<keyword evidence="5" id="KW-0547">Nucleotide-binding</keyword>
<evidence type="ECO:0000256" key="4">
    <source>
        <dbReference type="ARBA" id="ARBA00022592"/>
    </source>
</evidence>
<reference evidence="10 11" key="1">
    <citation type="journal article" date="2015" name="Genome Announc.">
        <title>Expanding the biotechnology potential of lactobacilli through comparative genomics of 213 strains and associated genera.</title>
        <authorList>
            <person name="Sun Z."/>
            <person name="Harris H.M."/>
            <person name="McCann A."/>
            <person name="Guo C."/>
            <person name="Argimon S."/>
            <person name="Zhang W."/>
            <person name="Yang X."/>
            <person name="Jeffery I.B."/>
            <person name="Cooney J.C."/>
            <person name="Kagawa T.F."/>
            <person name="Liu W."/>
            <person name="Song Y."/>
            <person name="Salvetti E."/>
            <person name="Wrobel A."/>
            <person name="Rasinkangas P."/>
            <person name="Parkhill J."/>
            <person name="Rea M.C."/>
            <person name="O'Sullivan O."/>
            <person name="Ritari J."/>
            <person name="Douillard F.P."/>
            <person name="Paul Ross R."/>
            <person name="Yang R."/>
            <person name="Briner A.E."/>
            <person name="Felis G.E."/>
            <person name="de Vos W.M."/>
            <person name="Barrangou R."/>
            <person name="Klaenhammer T.R."/>
            <person name="Caufield P.W."/>
            <person name="Cui Y."/>
            <person name="Zhang H."/>
            <person name="O'Toole P.W."/>
        </authorList>
    </citation>
    <scope>NUCLEOTIDE SEQUENCE [LARGE SCALE GENOMIC DNA]</scope>
    <source>
        <strain evidence="10 11">DSM 24301</strain>
    </source>
</reference>
<comment type="caution">
    <text evidence="10">The sequence shown here is derived from an EMBL/GenBank/DDBJ whole genome shotgun (WGS) entry which is preliminary data.</text>
</comment>
<dbReference type="STRING" id="1293598.IV56_GL000416"/>
<evidence type="ECO:0000313" key="11">
    <source>
        <dbReference type="Proteomes" id="UP000050969"/>
    </source>
</evidence>
<keyword evidence="6" id="KW-0067">ATP-binding</keyword>
<dbReference type="GO" id="GO:0006817">
    <property type="term" value="P:phosphate ion transport"/>
    <property type="evidence" value="ECO:0007669"/>
    <property type="project" value="UniProtKB-KW"/>
</dbReference>
<protein>
    <submittedName>
        <fullName evidence="10">ABC superfamily ATP binding cassette transporter, ABC protein</fullName>
    </submittedName>
</protein>
<gene>
    <name evidence="10" type="ORF">IV56_GL000416</name>
</gene>
<keyword evidence="4" id="KW-0592">Phosphate transport</keyword>
<keyword evidence="3" id="KW-0997">Cell inner membrane</keyword>
<evidence type="ECO:0000256" key="1">
    <source>
        <dbReference type="ARBA" id="ARBA00022448"/>
    </source>
</evidence>
<dbReference type="Gene3D" id="3.40.50.300">
    <property type="entry name" value="P-loop containing nucleotide triphosphate hydrolases"/>
    <property type="match status" value="1"/>
</dbReference>
<dbReference type="InterPro" id="IPR027417">
    <property type="entry name" value="P-loop_NTPase"/>
</dbReference>
<evidence type="ECO:0000259" key="9">
    <source>
        <dbReference type="PROSITE" id="PS50893"/>
    </source>
</evidence>
<dbReference type="PANTHER" id="PTHR43423:SF12">
    <property type="entry name" value="IRON EXPORT ATP-BINDING PROTEIN FETA-RELATED"/>
    <property type="match status" value="1"/>
</dbReference>
<evidence type="ECO:0000256" key="7">
    <source>
        <dbReference type="ARBA" id="ARBA00022967"/>
    </source>
</evidence>
<keyword evidence="1" id="KW-0813">Transport</keyword>
<evidence type="ECO:0000256" key="5">
    <source>
        <dbReference type="ARBA" id="ARBA00022741"/>
    </source>
</evidence>
<dbReference type="InterPro" id="IPR017871">
    <property type="entry name" value="ABC_transporter-like_CS"/>
</dbReference>
<evidence type="ECO:0000256" key="6">
    <source>
        <dbReference type="ARBA" id="ARBA00022840"/>
    </source>
</evidence>
<dbReference type="SMART" id="SM00382">
    <property type="entry name" value="AAA"/>
    <property type="match status" value="1"/>
</dbReference>
<dbReference type="Proteomes" id="UP000050969">
    <property type="component" value="Unassembled WGS sequence"/>
</dbReference>
<accession>A0A0R2MYM6</accession>
<dbReference type="RefSeq" id="WP_054778071.1">
    <property type="nucleotide sequence ID" value="NZ_BBBX01000030.1"/>
</dbReference>
<evidence type="ECO:0000256" key="3">
    <source>
        <dbReference type="ARBA" id="ARBA00022519"/>
    </source>
</evidence>
<sequence length="216" mass="23835">MSTIFEIKNLGYQIDTKEILHDVNLSVPTGDFLTITGPSGGGKSTLLRLLATLLTPTAGSIIFDQKPQADYDKIAYRREVSYCFQQPSLFGETVLDNLSFPYEIRNQAFDEAKAIEALQSVDLAADNLHKPITELSGGERQRVALIRNVLFPPKVLLLDEVSTGLDADTKAIVHRLIQHLNQDQHITVLSVTHDDSEIQAADRLVTINHGTLEVAS</sequence>
<dbReference type="OrthoDB" id="9785080at2"/>
<dbReference type="PANTHER" id="PTHR43423">
    <property type="entry name" value="ABC TRANSPORTER I FAMILY MEMBER 17"/>
    <property type="match status" value="1"/>
</dbReference>